<dbReference type="GO" id="GO:0006508">
    <property type="term" value="P:proteolysis"/>
    <property type="evidence" value="ECO:0007669"/>
    <property type="project" value="UniProtKB-KW"/>
</dbReference>
<dbReference type="PANTHER" id="PTHR47053:SF1">
    <property type="entry name" value="MUREIN DD-ENDOPEPTIDASE MEPH-RELATED"/>
    <property type="match status" value="1"/>
</dbReference>
<dbReference type="InterPro" id="IPR051202">
    <property type="entry name" value="Peptidase_C40"/>
</dbReference>
<evidence type="ECO:0000259" key="5">
    <source>
        <dbReference type="PROSITE" id="PS51935"/>
    </source>
</evidence>
<dbReference type="GO" id="GO:0008234">
    <property type="term" value="F:cysteine-type peptidase activity"/>
    <property type="evidence" value="ECO:0007669"/>
    <property type="project" value="UniProtKB-KW"/>
</dbReference>
<gene>
    <name evidence="6" type="ORF">C900_02669</name>
</gene>
<evidence type="ECO:0000256" key="3">
    <source>
        <dbReference type="ARBA" id="ARBA00022801"/>
    </source>
</evidence>
<evidence type="ECO:0000256" key="1">
    <source>
        <dbReference type="ARBA" id="ARBA00007074"/>
    </source>
</evidence>
<dbReference type="InterPro" id="IPR038765">
    <property type="entry name" value="Papain-like_cys_pep_sf"/>
</dbReference>
<evidence type="ECO:0000313" key="6">
    <source>
        <dbReference type="EMBL" id="ELR73584.1"/>
    </source>
</evidence>
<dbReference type="eggNOG" id="COG0791">
    <property type="taxonomic scope" value="Bacteria"/>
</dbReference>
<protein>
    <submittedName>
        <fullName evidence="6">Putative Cell wall-associated hydrolase</fullName>
    </submittedName>
</protein>
<keyword evidence="7" id="KW-1185">Reference proteome</keyword>
<reference evidence="6 7" key="1">
    <citation type="submission" date="2012-12" db="EMBL/GenBank/DDBJ databases">
        <title>Genome assembly of Fulvivirga imtechensis AK7.</title>
        <authorList>
            <person name="Nupur N."/>
            <person name="Khatri I."/>
            <person name="Kumar R."/>
            <person name="Subramanian S."/>
            <person name="Pinnaka A."/>
        </authorList>
    </citation>
    <scope>NUCLEOTIDE SEQUENCE [LARGE SCALE GENOMIC DNA]</scope>
    <source>
        <strain evidence="6 7">AK7</strain>
    </source>
</reference>
<dbReference type="AlphaFoldDB" id="L8K0Y5"/>
<organism evidence="6 7">
    <name type="scientific">Fulvivirga imtechensis AK7</name>
    <dbReference type="NCBI Taxonomy" id="1237149"/>
    <lineage>
        <taxon>Bacteria</taxon>
        <taxon>Pseudomonadati</taxon>
        <taxon>Bacteroidota</taxon>
        <taxon>Cytophagia</taxon>
        <taxon>Cytophagales</taxon>
        <taxon>Fulvivirgaceae</taxon>
        <taxon>Fulvivirga</taxon>
    </lineage>
</organism>
<keyword evidence="2" id="KW-0645">Protease</keyword>
<dbReference type="Proteomes" id="UP000011135">
    <property type="component" value="Unassembled WGS sequence"/>
</dbReference>
<dbReference type="InterPro" id="IPR000064">
    <property type="entry name" value="NLP_P60_dom"/>
</dbReference>
<accession>L8K0Y5</accession>
<dbReference type="PANTHER" id="PTHR47053">
    <property type="entry name" value="MUREIN DD-ENDOPEPTIDASE MEPH-RELATED"/>
    <property type="match status" value="1"/>
</dbReference>
<evidence type="ECO:0000256" key="2">
    <source>
        <dbReference type="ARBA" id="ARBA00022670"/>
    </source>
</evidence>
<evidence type="ECO:0000313" key="7">
    <source>
        <dbReference type="Proteomes" id="UP000011135"/>
    </source>
</evidence>
<proteinExistence type="inferred from homology"/>
<sequence length="190" mass="20917">MMAMNLLKVILKDKLFYVVLAVIFIVSSAMQANRNNNSDLLEAYYYPNDTIVSESGSQGATLRDSLVAYAMTLQGKPYKYAGKGPSVFDCSGFTCYVYSNFNIQLPASSALQAKHGEFENTEDVQKGDLLIFKSPANGVNRVGHVGMVVSNENGKIQFIHSSTGRGVVIDSLDHRHYKARYMGARKVLAD</sequence>
<evidence type="ECO:0000256" key="4">
    <source>
        <dbReference type="ARBA" id="ARBA00022807"/>
    </source>
</evidence>
<name>L8K0Y5_9BACT</name>
<dbReference type="Pfam" id="PF00877">
    <property type="entry name" value="NLPC_P60"/>
    <property type="match status" value="1"/>
</dbReference>
<dbReference type="EMBL" id="AMZN01000004">
    <property type="protein sequence ID" value="ELR73584.1"/>
    <property type="molecule type" value="Genomic_DNA"/>
</dbReference>
<comment type="caution">
    <text evidence="6">The sequence shown here is derived from an EMBL/GenBank/DDBJ whole genome shotgun (WGS) entry which is preliminary data.</text>
</comment>
<keyword evidence="4" id="KW-0788">Thiol protease</keyword>
<dbReference type="PROSITE" id="PS51935">
    <property type="entry name" value="NLPC_P60"/>
    <property type="match status" value="1"/>
</dbReference>
<feature type="domain" description="NlpC/P60" evidence="5">
    <location>
        <begin position="60"/>
        <end position="188"/>
    </location>
</feature>
<dbReference type="SUPFAM" id="SSF54001">
    <property type="entry name" value="Cysteine proteinases"/>
    <property type="match status" value="1"/>
</dbReference>
<dbReference type="Gene3D" id="3.90.1720.10">
    <property type="entry name" value="endopeptidase domain like (from Nostoc punctiforme)"/>
    <property type="match status" value="1"/>
</dbReference>
<comment type="similarity">
    <text evidence="1">Belongs to the peptidase C40 family.</text>
</comment>
<keyword evidence="3 6" id="KW-0378">Hydrolase</keyword>